<accession>A0A974SAN4</accession>
<dbReference type="Proteomes" id="UP000595841">
    <property type="component" value="Chromosome"/>
</dbReference>
<proteinExistence type="predicted"/>
<reference evidence="1 2" key="1">
    <citation type="submission" date="2021-01" db="EMBL/GenBank/DDBJ databases">
        <title>Whole genome sequence of Paenibacillus sonchi LMG 24727 for comparative genomics.</title>
        <authorList>
            <person name="Lee G."/>
            <person name="Kim M.-J."/>
            <person name="Lim K."/>
            <person name="Shin J.-H."/>
        </authorList>
    </citation>
    <scope>NUCLEOTIDE SEQUENCE [LARGE SCALE GENOMIC DNA]</scope>
    <source>
        <strain evidence="1 2">LMG 24727</strain>
    </source>
</reference>
<dbReference type="InterPro" id="IPR004027">
    <property type="entry name" value="SEC_C_motif"/>
</dbReference>
<dbReference type="RefSeq" id="WP_167330812.1">
    <property type="nucleotide sequence ID" value="NZ_CP068595.1"/>
</dbReference>
<dbReference type="EMBL" id="CP068595">
    <property type="protein sequence ID" value="QQZ59653.1"/>
    <property type="molecule type" value="Genomic_DNA"/>
</dbReference>
<dbReference type="KEGG" id="pson:JI735_24000"/>
<name>A0A974SAN4_9BACL</name>
<dbReference type="InterPro" id="IPR019734">
    <property type="entry name" value="TPR_rpt"/>
</dbReference>
<evidence type="ECO:0000313" key="2">
    <source>
        <dbReference type="Proteomes" id="UP000595841"/>
    </source>
</evidence>
<sequence length="326" mass="36493">MNSSYDDSTDGVMYGGLTLHDGSRPRWMSEGEEHFLEQLKVQPEDGYLWNKLGNLYFSGGRPELAAAVFEHSVSIDASQMESHYSLGKILLEIGEMELAAKYLRQAVLYAGTYTRLGALELREMLAVILYSLFELYDGFQRLAPSLFPAEEEIAMMEGFEETAAAAIPTMDLRNLNVIQGDLKSFYPVAEMYMGSRAGDLPAHERKLKEQAPAIGGTANPVDANRFPLKGWGSKQRPIIIRAKTEARMKQVQLVCDHFGWNYMMGMEFTEDLSDLEKAIKEKLTPDNIYDPCPCGSGKKFKFCCASTMKNFDLDVYLAAFTGGETQ</sequence>
<evidence type="ECO:0000313" key="1">
    <source>
        <dbReference type="EMBL" id="QQZ59653.1"/>
    </source>
</evidence>
<dbReference type="SUPFAM" id="SSF48452">
    <property type="entry name" value="TPR-like"/>
    <property type="match status" value="1"/>
</dbReference>
<dbReference type="SUPFAM" id="SSF103642">
    <property type="entry name" value="Sec-C motif"/>
    <property type="match status" value="1"/>
</dbReference>
<dbReference type="Pfam" id="PF02810">
    <property type="entry name" value="SEC-C"/>
    <property type="match status" value="1"/>
</dbReference>
<dbReference type="Gene3D" id="3.10.450.50">
    <property type="match status" value="1"/>
</dbReference>
<protein>
    <submittedName>
        <fullName evidence="1">SEC-C domain-containing protein</fullName>
    </submittedName>
</protein>
<dbReference type="InterPro" id="IPR011990">
    <property type="entry name" value="TPR-like_helical_dom_sf"/>
</dbReference>
<dbReference type="Pfam" id="PF13181">
    <property type="entry name" value="TPR_8"/>
    <property type="match status" value="2"/>
</dbReference>
<keyword evidence="2" id="KW-1185">Reference proteome</keyword>
<dbReference type="Gene3D" id="1.25.40.10">
    <property type="entry name" value="Tetratricopeptide repeat domain"/>
    <property type="match status" value="1"/>
</dbReference>
<gene>
    <name evidence="1" type="ORF">JI735_24000</name>
</gene>
<dbReference type="AlphaFoldDB" id="A0A974SAN4"/>
<organism evidence="1 2">
    <name type="scientific">Paenibacillus sonchi</name>
    <dbReference type="NCBI Taxonomy" id="373687"/>
    <lineage>
        <taxon>Bacteria</taxon>
        <taxon>Bacillati</taxon>
        <taxon>Bacillota</taxon>
        <taxon>Bacilli</taxon>
        <taxon>Bacillales</taxon>
        <taxon>Paenibacillaceae</taxon>
        <taxon>Paenibacillus</taxon>
        <taxon>Paenibacillus sonchi group</taxon>
    </lineage>
</organism>
<dbReference type="SMART" id="SM00028">
    <property type="entry name" value="TPR"/>
    <property type="match status" value="2"/>
</dbReference>